<keyword evidence="3" id="KW-0067">ATP-binding</keyword>
<protein>
    <recommendedName>
        <fullName evidence="4">AAA+ ATPase domain-containing protein</fullName>
    </recommendedName>
</protein>
<evidence type="ECO:0000256" key="3">
    <source>
        <dbReference type="ARBA" id="ARBA00022840"/>
    </source>
</evidence>
<dbReference type="InterPro" id="IPR003959">
    <property type="entry name" value="ATPase_AAA_core"/>
</dbReference>
<evidence type="ECO:0000313" key="5">
    <source>
        <dbReference type="EMBL" id="GGA83756.1"/>
    </source>
</evidence>
<dbReference type="AlphaFoldDB" id="A0A8J2XQ84"/>
<dbReference type="InterPro" id="IPR050221">
    <property type="entry name" value="26S_Proteasome_ATPase"/>
</dbReference>
<dbReference type="InterPro" id="IPR003593">
    <property type="entry name" value="AAA+_ATPase"/>
</dbReference>
<accession>A0A8J2XQ84</accession>
<dbReference type="Gene3D" id="1.10.8.60">
    <property type="match status" value="1"/>
</dbReference>
<dbReference type="SUPFAM" id="SSF52540">
    <property type="entry name" value="P-loop containing nucleoside triphosphate hydrolases"/>
    <property type="match status" value="1"/>
</dbReference>
<dbReference type="GO" id="GO:0005524">
    <property type="term" value="F:ATP binding"/>
    <property type="evidence" value="ECO:0007669"/>
    <property type="project" value="UniProtKB-KW"/>
</dbReference>
<proteinExistence type="inferred from homology"/>
<dbReference type="CDD" id="cd19481">
    <property type="entry name" value="RecA-like_protease"/>
    <property type="match status" value="1"/>
</dbReference>
<evidence type="ECO:0000313" key="6">
    <source>
        <dbReference type="Proteomes" id="UP000619743"/>
    </source>
</evidence>
<dbReference type="Gene3D" id="3.40.50.300">
    <property type="entry name" value="P-loop containing nucleotide triphosphate hydrolases"/>
    <property type="match status" value="1"/>
</dbReference>
<organism evidence="5 6">
    <name type="scientific">Neiella marina</name>
    <dbReference type="NCBI Taxonomy" id="508461"/>
    <lineage>
        <taxon>Bacteria</taxon>
        <taxon>Pseudomonadati</taxon>
        <taxon>Pseudomonadota</taxon>
        <taxon>Gammaproteobacteria</taxon>
        <taxon>Alteromonadales</taxon>
        <taxon>Echinimonadaceae</taxon>
        <taxon>Neiella</taxon>
    </lineage>
</organism>
<dbReference type="Pfam" id="PF00004">
    <property type="entry name" value="AAA"/>
    <property type="match status" value="1"/>
</dbReference>
<evidence type="ECO:0000259" key="4">
    <source>
        <dbReference type="SMART" id="SM00382"/>
    </source>
</evidence>
<keyword evidence="2" id="KW-0547">Nucleotide-binding</keyword>
<feature type="domain" description="AAA+ ATPase" evidence="4">
    <location>
        <begin position="250"/>
        <end position="382"/>
    </location>
</feature>
<name>A0A8J2XQ84_9GAMM</name>
<keyword evidence="6" id="KW-1185">Reference proteome</keyword>
<reference evidence="6" key="1">
    <citation type="journal article" date="2019" name="Int. J. Syst. Evol. Microbiol.">
        <title>The Global Catalogue of Microorganisms (GCM) 10K type strain sequencing project: providing services to taxonomists for standard genome sequencing and annotation.</title>
        <authorList>
            <consortium name="The Broad Institute Genomics Platform"/>
            <consortium name="The Broad Institute Genome Sequencing Center for Infectious Disease"/>
            <person name="Wu L."/>
            <person name="Ma J."/>
        </authorList>
    </citation>
    <scope>NUCLEOTIDE SEQUENCE [LARGE SCALE GENOMIC DNA]</scope>
    <source>
        <strain evidence="6">CGMCC 1.10130</strain>
    </source>
</reference>
<gene>
    <name evidence="5" type="ORF">GCM10011369_27210</name>
</gene>
<dbReference type="SMART" id="SM00382">
    <property type="entry name" value="AAA"/>
    <property type="match status" value="1"/>
</dbReference>
<dbReference type="PANTHER" id="PTHR23073">
    <property type="entry name" value="26S PROTEASOME REGULATORY SUBUNIT"/>
    <property type="match status" value="1"/>
</dbReference>
<dbReference type="OrthoDB" id="9809379at2"/>
<comment type="caution">
    <text evidence="5">The sequence shown here is derived from an EMBL/GenBank/DDBJ whole genome shotgun (WGS) entry which is preliminary data.</text>
</comment>
<evidence type="ECO:0000256" key="2">
    <source>
        <dbReference type="ARBA" id="ARBA00022741"/>
    </source>
</evidence>
<comment type="similarity">
    <text evidence="1">Belongs to the AAA ATPase family.</text>
</comment>
<dbReference type="InterPro" id="IPR027417">
    <property type="entry name" value="P-loop_NTPase"/>
</dbReference>
<dbReference type="EMBL" id="BMDX01000015">
    <property type="protein sequence ID" value="GGA83756.1"/>
    <property type="molecule type" value="Genomic_DNA"/>
</dbReference>
<sequence>MDAAANPDNLVTIATVNADALERELHWLAQVLEARLHAYFYSDDEPLHFRFDKAKPPDLPARSNLQQLIDKHQLQAAERLILALVLTPYIRPQMLDVLFSRNKHTDRGHTEFGGLQSQSHGGFLPTIETALFVLAGDALDERFTVQPKLQPDALLFRQDIIQANSLGPLEPWTSQALTISKEMLDWLTSGSAFKPAFSRDFPAKRISTQRSWQQLVLPNAIRVQLQEIADWVKYHQVLMTDWQMEDRLSPGYTALFYGPPGTGKTLSACLLGQYCEREVYKIDLSLLISKYIGETEKNLARIFDTAANKNWILFFDEADALFGKRTQVEDSRDRYANQEVSYLLQRIEEFDGVVILASNLKNNIDEAFIRRFQNIIAFSMPAAPERQLLWQQGFSSKVDFSDDVDFSRLADRYEISGGTIMNVVRHCSLHAISKQTTRICQADIEQGIKREFIKQGRRI</sequence>
<evidence type="ECO:0000256" key="1">
    <source>
        <dbReference type="ARBA" id="ARBA00006914"/>
    </source>
</evidence>
<dbReference type="GO" id="GO:0016887">
    <property type="term" value="F:ATP hydrolysis activity"/>
    <property type="evidence" value="ECO:0007669"/>
    <property type="project" value="InterPro"/>
</dbReference>
<dbReference type="Proteomes" id="UP000619743">
    <property type="component" value="Unassembled WGS sequence"/>
</dbReference>
<dbReference type="RefSeq" id="WP_087506619.1">
    <property type="nucleotide sequence ID" value="NZ_BMDX01000015.1"/>
</dbReference>